<evidence type="ECO:0000313" key="1">
    <source>
        <dbReference type="EMBL" id="KAL3761368.1"/>
    </source>
</evidence>
<dbReference type="AlphaFoldDB" id="A0ABD3MC48"/>
<keyword evidence="2" id="KW-1185">Reference proteome</keyword>
<dbReference type="EMBL" id="JALLBG020000151">
    <property type="protein sequence ID" value="KAL3761368.1"/>
    <property type="molecule type" value="Genomic_DNA"/>
</dbReference>
<organism evidence="1 2">
    <name type="scientific">Discostella pseudostelligera</name>
    <dbReference type="NCBI Taxonomy" id="259834"/>
    <lineage>
        <taxon>Eukaryota</taxon>
        <taxon>Sar</taxon>
        <taxon>Stramenopiles</taxon>
        <taxon>Ochrophyta</taxon>
        <taxon>Bacillariophyta</taxon>
        <taxon>Coscinodiscophyceae</taxon>
        <taxon>Thalassiosirophycidae</taxon>
        <taxon>Stephanodiscales</taxon>
        <taxon>Stephanodiscaceae</taxon>
        <taxon>Discostella</taxon>
    </lineage>
</organism>
<proteinExistence type="predicted"/>
<sequence length="301" mass="32943">MHFLQSLSRVCISRTTTTRLPSPLQALIWLSIFSMSNLVVVANAYRHGDAVGILIKTHTPSSGSKTLEAYRHQLPRFGISTVAHFDVMNLLDADEEFIAHSTLVSENDHRRQQQQRQGQQLHQQREHLRFSLSFDGGFHHIPWMDVYNPSNGDGGKALSNLVITIVYSSSDGSIHGVHYREAKYRNVGDSISSSTSDGVGEFGDDSNNDMPKSFNVEYIWVNEADVDVRGGLLVLFGAVFIASLYGMVGAFKSSNLDDDIGGGYSVGKTTKIYKGKVGSLSLLNGAGDVGSPRDVGFEKSL</sequence>
<accession>A0ABD3MC48</accession>
<evidence type="ECO:0000313" key="2">
    <source>
        <dbReference type="Proteomes" id="UP001530293"/>
    </source>
</evidence>
<name>A0ABD3MC48_9STRA</name>
<protein>
    <submittedName>
        <fullName evidence="1">Uncharacterized protein</fullName>
    </submittedName>
</protein>
<gene>
    <name evidence="1" type="ORF">ACHAWU_000502</name>
</gene>
<comment type="caution">
    <text evidence="1">The sequence shown here is derived from an EMBL/GenBank/DDBJ whole genome shotgun (WGS) entry which is preliminary data.</text>
</comment>
<dbReference type="Proteomes" id="UP001530293">
    <property type="component" value="Unassembled WGS sequence"/>
</dbReference>
<reference evidence="1 2" key="1">
    <citation type="submission" date="2024-10" db="EMBL/GenBank/DDBJ databases">
        <title>Updated reference genomes for cyclostephanoid diatoms.</title>
        <authorList>
            <person name="Roberts W.R."/>
            <person name="Alverson A.J."/>
        </authorList>
    </citation>
    <scope>NUCLEOTIDE SEQUENCE [LARGE SCALE GENOMIC DNA]</scope>
    <source>
        <strain evidence="1 2">AJA232-27</strain>
    </source>
</reference>